<dbReference type="AlphaFoldDB" id="A0A377FTX6"/>
<organism evidence="1 2">
    <name type="scientific">Exiguobacterium aurantiacum</name>
    <dbReference type="NCBI Taxonomy" id="33987"/>
    <lineage>
        <taxon>Bacteria</taxon>
        <taxon>Bacillati</taxon>
        <taxon>Bacillota</taxon>
        <taxon>Bacilli</taxon>
        <taxon>Bacillales</taxon>
        <taxon>Bacillales Family XII. Incertae Sedis</taxon>
        <taxon>Exiguobacterium</taxon>
    </lineage>
</organism>
<accession>A0A377FTX6</accession>
<reference evidence="1 2" key="1">
    <citation type="submission" date="2018-06" db="EMBL/GenBank/DDBJ databases">
        <authorList>
            <consortium name="Pathogen Informatics"/>
            <person name="Doyle S."/>
        </authorList>
    </citation>
    <scope>NUCLEOTIDE SEQUENCE [LARGE SCALE GENOMIC DNA]</scope>
    <source>
        <strain evidence="1 2">NCTC13163</strain>
    </source>
</reference>
<dbReference type="OrthoDB" id="2353642at2"/>
<gene>
    <name evidence="1" type="ORF">NCTC13163_01131</name>
</gene>
<dbReference type="EMBL" id="UGGP01000001">
    <property type="protein sequence ID" value="STO07773.1"/>
    <property type="molecule type" value="Genomic_DNA"/>
</dbReference>
<sequence length="133" mass="16034">MWWRDDTEQDEAGSLYKQILELESRIAKLVAHQVRVRRLLMQESSEATADQIITLQAEVDHYLTLLRQERVEAVDRYERLRFEQTIGRVREHVEQPTRPLTEWDTIERALALEVEHLRRVLAFEHERRSEEGW</sequence>
<evidence type="ECO:0000313" key="2">
    <source>
        <dbReference type="Proteomes" id="UP000254060"/>
    </source>
</evidence>
<name>A0A377FTX6_9BACL</name>
<protein>
    <submittedName>
        <fullName evidence="1">Uncharacterized protein</fullName>
    </submittedName>
</protein>
<dbReference type="RefSeq" id="WP_024371409.1">
    <property type="nucleotide sequence ID" value="NZ_UGGP01000001.1"/>
</dbReference>
<proteinExistence type="predicted"/>
<dbReference type="STRING" id="1397694.GCA_000702585_01636"/>
<evidence type="ECO:0000313" key="1">
    <source>
        <dbReference type="EMBL" id="STO07773.1"/>
    </source>
</evidence>
<dbReference type="Proteomes" id="UP000254060">
    <property type="component" value="Unassembled WGS sequence"/>
</dbReference>